<dbReference type="InterPro" id="IPR029063">
    <property type="entry name" value="SAM-dependent_MTases_sf"/>
</dbReference>
<feature type="non-terminal residue" evidence="1">
    <location>
        <position position="1"/>
    </location>
</feature>
<dbReference type="EMBL" id="BART01019565">
    <property type="protein sequence ID" value="GAG93411.1"/>
    <property type="molecule type" value="Genomic_DNA"/>
</dbReference>
<protein>
    <recommendedName>
        <fullName evidence="2">Class I SAM-dependent methyltransferase</fullName>
    </recommendedName>
</protein>
<gene>
    <name evidence="1" type="ORF">S01H4_36566</name>
</gene>
<evidence type="ECO:0000313" key="1">
    <source>
        <dbReference type="EMBL" id="GAG93411.1"/>
    </source>
</evidence>
<dbReference type="Pfam" id="PF13578">
    <property type="entry name" value="Methyltransf_24"/>
    <property type="match status" value="1"/>
</dbReference>
<evidence type="ECO:0008006" key="2">
    <source>
        <dbReference type="Google" id="ProtNLM"/>
    </source>
</evidence>
<sequence>VSFTSIDLKIGERVFKNTEAIPDLRFIRSRSNNARKRILDHSADLLFIDGARHYEQVKKDIKNYWRKLKIGGILLGHDYSQASIHRDVVKAANEAFGKRLTILKNSRIFMVEKGRKRK</sequence>
<accession>X1DAG2</accession>
<dbReference type="AlphaFoldDB" id="X1DAG2"/>
<proteinExistence type="predicted"/>
<dbReference type="SUPFAM" id="SSF53335">
    <property type="entry name" value="S-adenosyl-L-methionine-dependent methyltransferases"/>
    <property type="match status" value="1"/>
</dbReference>
<name>X1DAG2_9ZZZZ</name>
<dbReference type="Gene3D" id="3.40.50.150">
    <property type="entry name" value="Vaccinia Virus protein VP39"/>
    <property type="match status" value="1"/>
</dbReference>
<organism evidence="1">
    <name type="scientific">marine sediment metagenome</name>
    <dbReference type="NCBI Taxonomy" id="412755"/>
    <lineage>
        <taxon>unclassified sequences</taxon>
        <taxon>metagenomes</taxon>
        <taxon>ecological metagenomes</taxon>
    </lineage>
</organism>
<reference evidence="1" key="1">
    <citation type="journal article" date="2014" name="Front. Microbiol.">
        <title>High frequency of phylogenetically diverse reductive dehalogenase-homologous genes in deep subseafloor sedimentary metagenomes.</title>
        <authorList>
            <person name="Kawai M."/>
            <person name="Futagami T."/>
            <person name="Toyoda A."/>
            <person name="Takaki Y."/>
            <person name="Nishi S."/>
            <person name="Hori S."/>
            <person name="Arai W."/>
            <person name="Tsubouchi T."/>
            <person name="Morono Y."/>
            <person name="Uchiyama I."/>
            <person name="Ito T."/>
            <person name="Fujiyama A."/>
            <person name="Inagaki F."/>
            <person name="Takami H."/>
        </authorList>
    </citation>
    <scope>NUCLEOTIDE SEQUENCE</scope>
    <source>
        <strain evidence="1">Expedition CK06-06</strain>
    </source>
</reference>
<comment type="caution">
    <text evidence="1">The sequence shown here is derived from an EMBL/GenBank/DDBJ whole genome shotgun (WGS) entry which is preliminary data.</text>
</comment>